<accession>A0ABY6D140</accession>
<dbReference type="InterPro" id="IPR036291">
    <property type="entry name" value="NAD(P)-bd_dom_sf"/>
</dbReference>
<proteinExistence type="inferred from homology"/>
<keyword evidence="3" id="KW-0520">NAD</keyword>
<reference evidence="5" key="1">
    <citation type="submission" date="2022-10" db="EMBL/GenBank/DDBJ databases">
        <title>Comparative genomics and taxonomic characterization of three novel marine species of genus Reichenbachiella exhibiting antioxidant and polysaccharide degradation activities.</title>
        <authorList>
            <person name="Muhammad N."/>
            <person name="Lee Y.-J."/>
            <person name="Ko J."/>
            <person name="Kim S.-G."/>
        </authorList>
    </citation>
    <scope>NUCLEOTIDE SEQUENCE</scope>
    <source>
        <strain evidence="5">Wsw4-B4</strain>
    </source>
</reference>
<evidence type="ECO:0000256" key="3">
    <source>
        <dbReference type="ARBA" id="ARBA00023027"/>
    </source>
</evidence>
<organism evidence="5 6">
    <name type="scientific">Reichenbachiella carrageenanivorans</name>
    <dbReference type="NCBI Taxonomy" id="2979869"/>
    <lineage>
        <taxon>Bacteria</taxon>
        <taxon>Pseudomonadati</taxon>
        <taxon>Bacteroidota</taxon>
        <taxon>Cytophagia</taxon>
        <taxon>Cytophagales</taxon>
        <taxon>Reichenbachiellaceae</taxon>
        <taxon>Reichenbachiella</taxon>
    </lineage>
</organism>
<dbReference type="Pfam" id="PF02826">
    <property type="entry name" value="2-Hacid_dh_C"/>
    <property type="match status" value="1"/>
</dbReference>
<name>A0ABY6D140_9BACT</name>
<evidence type="ECO:0000256" key="2">
    <source>
        <dbReference type="ARBA" id="ARBA00023002"/>
    </source>
</evidence>
<dbReference type="InterPro" id="IPR006140">
    <property type="entry name" value="D-isomer_DH_NAD-bd"/>
</dbReference>
<dbReference type="InterPro" id="IPR050418">
    <property type="entry name" value="D-iso_2-hydroxyacid_DH_PdxB"/>
</dbReference>
<feature type="domain" description="D-isomer specific 2-hydroxyacid dehydrogenase NAD-binding" evidence="4">
    <location>
        <begin position="107"/>
        <end position="283"/>
    </location>
</feature>
<dbReference type="EMBL" id="CP106735">
    <property type="protein sequence ID" value="UXX79889.1"/>
    <property type="molecule type" value="Genomic_DNA"/>
</dbReference>
<dbReference type="Proteomes" id="UP001062165">
    <property type="component" value="Chromosome"/>
</dbReference>
<dbReference type="SUPFAM" id="SSF51735">
    <property type="entry name" value="NAD(P)-binding Rossmann-fold domains"/>
    <property type="match status" value="1"/>
</dbReference>
<dbReference type="SUPFAM" id="SSF52283">
    <property type="entry name" value="Formate/glycerate dehydrogenase catalytic domain-like"/>
    <property type="match status" value="1"/>
</dbReference>
<dbReference type="CDD" id="cd05299">
    <property type="entry name" value="CtBP_dh"/>
    <property type="match status" value="1"/>
</dbReference>
<gene>
    <name evidence="5" type="ORF">N7E81_02060</name>
</gene>
<sequence length="307" mass="32850">MKVVITDWNFPNIDVEREIIEGAGHTVVDAQCKTEEEVATLVKDADVVIAQWAPVKAAAIAAMTQCKGIVRYGIGLDNIDLTAAKDKDIPVANVPDYCLNEVADHTVALMLAAQRQILSTWDRINQGTWVITSPQTLPPLRQSTLALIGLGRISQRVASRAQAFGMTVIAYDPGLSEEQFAELGVASATLEEIWESADVVSLHCPLVPATHHLINAEVLAKMKATSIVVNTSRGGLVSTNDLMDALNNGVIGGAALDVVEEEPLSNDHPLLKAKNLVVTSHTAWHSGSSITELQTLAAQKAVELLTV</sequence>
<evidence type="ECO:0000259" key="4">
    <source>
        <dbReference type="Pfam" id="PF02826"/>
    </source>
</evidence>
<dbReference type="PROSITE" id="PS00670">
    <property type="entry name" value="D_2_HYDROXYACID_DH_2"/>
    <property type="match status" value="1"/>
</dbReference>
<keyword evidence="2" id="KW-0560">Oxidoreductase</keyword>
<dbReference type="InterPro" id="IPR043322">
    <property type="entry name" value="CtBP"/>
</dbReference>
<dbReference type="PANTHER" id="PTHR43761">
    <property type="entry name" value="D-ISOMER SPECIFIC 2-HYDROXYACID DEHYDROGENASE FAMILY PROTEIN (AFU_ORTHOLOGUE AFUA_1G13630)"/>
    <property type="match status" value="1"/>
</dbReference>
<evidence type="ECO:0000256" key="1">
    <source>
        <dbReference type="ARBA" id="ARBA00005854"/>
    </source>
</evidence>
<protein>
    <submittedName>
        <fullName evidence="5">C-terminal binding protein</fullName>
    </submittedName>
</protein>
<dbReference type="PANTHER" id="PTHR43761:SF1">
    <property type="entry name" value="D-ISOMER SPECIFIC 2-HYDROXYACID DEHYDROGENASE CATALYTIC DOMAIN-CONTAINING PROTEIN-RELATED"/>
    <property type="match status" value="1"/>
</dbReference>
<comment type="similarity">
    <text evidence="1">Belongs to the D-isomer specific 2-hydroxyacid dehydrogenase family.</text>
</comment>
<keyword evidence="6" id="KW-1185">Reference proteome</keyword>
<evidence type="ECO:0000313" key="6">
    <source>
        <dbReference type="Proteomes" id="UP001062165"/>
    </source>
</evidence>
<evidence type="ECO:0000313" key="5">
    <source>
        <dbReference type="EMBL" id="UXX79889.1"/>
    </source>
</evidence>
<dbReference type="InterPro" id="IPR029753">
    <property type="entry name" value="D-isomer_DH_CS"/>
</dbReference>
<dbReference type="Gene3D" id="3.40.50.720">
    <property type="entry name" value="NAD(P)-binding Rossmann-like Domain"/>
    <property type="match status" value="2"/>
</dbReference>
<dbReference type="RefSeq" id="WP_263051620.1">
    <property type="nucleotide sequence ID" value="NZ_CP106735.1"/>
</dbReference>